<evidence type="ECO:0000256" key="5">
    <source>
        <dbReference type="ARBA" id="ARBA00022723"/>
    </source>
</evidence>
<dbReference type="SUPFAM" id="SSF102114">
    <property type="entry name" value="Radical SAM enzymes"/>
    <property type="match status" value="1"/>
</dbReference>
<dbReference type="InterPro" id="IPR007197">
    <property type="entry name" value="rSAM"/>
</dbReference>
<dbReference type="InterPro" id="IPR006638">
    <property type="entry name" value="Elp3/MiaA/NifB-like_rSAM"/>
</dbReference>
<dbReference type="InterPro" id="IPR034466">
    <property type="entry name" value="Methyltransferase_Class_B"/>
</dbReference>
<protein>
    <submittedName>
        <fullName evidence="10">Radical SAM superfamily enzyme YgiQ, UPF0313 family</fullName>
    </submittedName>
</protein>
<evidence type="ECO:0000313" key="11">
    <source>
        <dbReference type="Proteomes" id="UP000184536"/>
    </source>
</evidence>
<dbReference type="PROSITE" id="PS51918">
    <property type="entry name" value="RADICAL_SAM"/>
    <property type="match status" value="1"/>
</dbReference>
<evidence type="ECO:0000259" key="9">
    <source>
        <dbReference type="PROSITE" id="PS51918"/>
    </source>
</evidence>
<dbReference type="GO" id="GO:0046872">
    <property type="term" value="F:metal ion binding"/>
    <property type="evidence" value="ECO:0007669"/>
    <property type="project" value="UniProtKB-KW"/>
</dbReference>
<dbReference type="SFLD" id="SFLDS00029">
    <property type="entry name" value="Radical_SAM"/>
    <property type="match status" value="1"/>
</dbReference>
<keyword evidence="7" id="KW-0411">Iron-sulfur</keyword>
<evidence type="ECO:0000256" key="2">
    <source>
        <dbReference type="ARBA" id="ARBA00022603"/>
    </source>
</evidence>
<dbReference type="RefSeq" id="WP_110940307.1">
    <property type="nucleotide sequence ID" value="NZ_FQZV01000012.1"/>
</dbReference>
<dbReference type="InterPro" id="IPR025274">
    <property type="entry name" value="DUF4070"/>
</dbReference>
<dbReference type="PANTHER" id="PTHR43409:SF7">
    <property type="entry name" value="BLL1977 PROTEIN"/>
    <property type="match status" value="1"/>
</dbReference>
<evidence type="ECO:0000256" key="6">
    <source>
        <dbReference type="ARBA" id="ARBA00023004"/>
    </source>
</evidence>
<organism evidence="10 11">
    <name type="scientific">Geosporobacter subterraneus DSM 17957</name>
    <dbReference type="NCBI Taxonomy" id="1121919"/>
    <lineage>
        <taxon>Bacteria</taxon>
        <taxon>Bacillati</taxon>
        <taxon>Bacillota</taxon>
        <taxon>Clostridia</taxon>
        <taxon>Peptostreptococcales</taxon>
        <taxon>Thermotaleaceae</taxon>
        <taxon>Geosporobacter</taxon>
    </lineage>
</organism>
<name>A0A1M6FPK7_9FIRM</name>
<feature type="domain" description="B12-binding" evidence="8">
    <location>
        <begin position="2"/>
        <end position="131"/>
    </location>
</feature>
<dbReference type="STRING" id="1121919.SAMN02745975_01044"/>
<accession>A0A1M6FPK7</accession>
<dbReference type="InterPro" id="IPR051198">
    <property type="entry name" value="BchE-like"/>
</dbReference>
<dbReference type="Proteomes" id="UP000184536">
    <property type="component" value="Unassembled WGS sequence"/>
</dbReference>
<dbReference type="GO" id="GO:0051539">
    <property type="term" value="F:4 iron, 4 sulfur cluster binding"/>
    <property type="evidence" value="ECO:0007669"/>
    <property type="project" value="UniProtKB-KW"/>
</dbReference>
<evidence type="ECO:0000313" key="10">
    <source>
        <dbReference type="EMBL" id="SHI99661.1"/>
    </source>
</evidence>
<dbReference type="Gene3D" id="3.40.50.280">
    <property type="entry name" value="Cobalamin-binding domain"/>
    <property type="match status" value="1"/>
</dbReference>
<evidence type="ECO:0000256" key="7">
    <source>
        <dbReference type="ARBA" id="ARBA00023014"/>
    </source>
</evidence>
<dbReference type="GO" id="GO:0005829">
    <property type="term" value="C:cytosol"/>
    <property type="evidence" value="ECO:0007669"/>
    <property type="project" value="TreeGrafter"/>
</dbReference>
<dbReference type="AlphaFoldDB" id="A0A1M6FPK7"/>
<dbReference type="EMBL" id="FQZV01000012">
    <property type="protein sequence ID" value="SHI99661.1"/>
    <property type="molecule type" value="Genomic_DNA"/>
</dbReference>
<evidence type="ECO:0000256" key="4">
    <source>
        <dbReference type="ARBA" id="ARBA00022691"/>
    </source>
</evidence>
<evidence type="ECO:0000256" key="1">
    <source>
        <dbReference type="ARBA" id="ARBA00001966"/>
    </source>
</evidence>
<dbReference type="SFLD" id="SFLDG01123">
    <property type="entry name" value="methyltransferase_(Class_B)"/>
    <property type="match status" value="1"/>
</dbReference>
<evidence type="ECO:0000256" key="3">
    <source>
        <dbReference type="ARBA" id="ARBA00022679"/>
    </source>
</evidence>
<keyword evidence="11" id="KW-1185">Reference proteome</keyword>
<dbReference type="Pfam" id="PF04055">
    <property type="entry name" value="Radical_SAM"/>
    <property type="match status" value="1"/>
</dbReference>
<dbReference type="SFLD" id="SFLDG01082">
    <property type="entry name" value="B12-binding_domain_containing"/>
    <property type="match status" value="1"/>
</dbReference>
<dbReference type="PROSITE" id="PS51332">
    <property type="entry name" value="B12_BINDING"/>
    <property type="match status" value="1"/>
</dbReference>
<dbReference type="GO" id="GO:0031419">
    <property type="term" value="F:cobalamin binding"/>
    <property type="evidence" value="ECO:0007669"/>
    <property type="project" value="InterPro"/>
</dbReference>
<dbReference type="InterPro" id="IPR058240">
    <property type="entry name" value="rSAM_sf"/>
</dbReference>
<comment type="cofactor">
    <cofactor evidence="1">
        <name>[4Fe-4S] cluster</name>
        <dbReference type="ChEBI" id="CHEBI:49883"/>
    </cofactor>
</comment>
<keyword evidence="5" id="KW-0479">Metal-binding</keyword>
<keyword evidence="2" id="KW-0489">Methyltransferase</keyword>
<dbReference type="Gene3D" id="3.80.30.20">
    <property type="entry name" value="tm_1862 like domain"/>
    <property type="match status" value="1"/>
</dbReference>
<reference evidence="11" key="1">
    <citation type="submission" date="2016-11" db="EMBL/GenBank/DDBJ databases">
        <authorList>
            <person name="Varghese N."/>
            <person name="Submissions S."/>
        </authorList>
    </citation>
    <scope>NUCLEOTIDE SEQUENCE [LARGE SCALE GENOMIC DNA]</scope>
    <source>
        <strain evidence="11">DSM 17957</strain>
    </source>
</reference>
<evidence type="ECO:0000259" key="8">
    <source>
        <dbReference type="PROSITE" id="PS51332"/>
    </source>
</evidence>
<keyword evidence="3" id="KW-0808">Transferase</keyword>
<proteinExistence type="predicted"/>
<gene>
    <name evidence="10" type="ORF">SAMN02745975_01044</name>
</gene>
<dbReference type="CDD" id="cd01335">
    <property type="entry name" value="Radical_SAM"/>
    <property type="match status" value="1"/>
</dbReference>
<dbReference type="PANTHER" id="PTHR43409">
    <property type="entry name" value="ANAEROBIC MAGNESIUM-PROTOPORPHYRIN IX MONOMETHYL ESTER CYCLASE-RELATED"/>
    <property type="match status" value="1"/>
</dbReference>
<feature type="domain" description="Radical SAM core" evidence="9">
    <location>
        <begin position="155"/>
        <end position="373"/>
    </location>
</feature>
<dbReference type="InterPro" id="IPR023404">
    <property type="entry name" value="rSAM_horseshoe"/>
</dbReference>
<dbReference type="OrthoDB" id="9801424at2"/>
<keyword evidence="6" id="KW-0408">Iron</keyword>
<dbReference type="SMART" id="SM00729">
    <property type="entry name" value="Elp3"/>
    <property type="match status" value="1"/>
</dbReference>
<sequence>MKIKLIQPRMSLRPVDSEFKRLMAPPLALLTLAALTPLGDEVIIEDENVADINYDDLPDLVGISVNIDTSQRAYTIGENYRKRGVPVVVGGIHVSANPDEALNYVDSVCIGEAESLWQQIVEDARKGQLKTKYYSEQPTDLEKIPIMNWNRIPVKNYLYNNVVITSRGCPFQCDFCYNSCEYVHNVYRNRPIEDVIQEINMLGTKHIMFIDDNFIGNIQWTREFVRRIKPLKLKWNAAVSINIGEYLDLLDEMKESGCQSLFIGFESINEQSISSVHKMQNKRTNYENVVREIHKRGIMINASLVFGLDHDDKSVFQSTLDWLVKNKIETMTAHILTPYPGTKLYKRMEQEGRIIDFNLKHYNTAHVVFAPLNMTKQELYDGYLWMYQEFYSFRNILRRMPERRDQQIPYLLFNLLYRKFGKALSFIGKRGFMNRFGKLARRLAYGVS</sequence>
<keyword evidence="4" id="KW-0949">S-adenosyl-L-methionine</keyword>
<dbReference type="InterPro" id="IPR006158">
    <property type="entry name" value="Cobalamin-bd"/>
</dbReference>
<dbReference type="Pfam" id="PF13282">
    <property type="entry name" value="DUF4070"/>
    <property type="match status" value="1"/>
</dbReference>
<dbReference type="Pfam" id="PF02310">
    <property type="entry name" value="B12-binding"/>
    <property type="match status" value="1"/>
</dbReference>
<dbReference type="GO" id="GO:0003824">
    <property type="term" value="F:catalytic activity"/>
    <property type="evidence" value="ECO:0007669"/>
    <property type="project" value="InterPro"/>
</dbReference>